<dbReference type="RefSeq" id="XP_013794675.1">
    <property type="nucleotide sequence ID" value="XM_013939221.2"/>
</dbReference>
<dbReference type="PANTHER" id="PTHR33562:SF2">
    <property type="entry name" value="PROTEIN QUIVER"/>
    <property type="match status" value="1"/>
</dbReference>
<evidence type="ECO:0000313" key="4">
    <source>
        <dbReference type="Proteomes" id="UP000694941"/>
    </source>
</evidence>
<keyword evidence="2" id="KW-0325">Glycoprotein</keyword>
<dbReference type="InterPro" id="IPR050975">
    <property type="entry name" value="Sleep_regulator"/>
</dbReference>
<keyword evidence="3" id="KW-0472">Membrane</keyword>
<accession>A0ABM1C5P3</accession>
<keyword evidence="3" id="KW-1133">Transmembrane helix</keyword>
<gene>
    <name evidence="5" type="primary">LOC106478667</name>
</gene>
<evidence type="ECO:0000313" key="5">
    <source>
        <dbReference type="RefSeq" id="XP_013794675.1"/>
    </source>
</evidence>
<dbReference type="PANTHER" id="PTHR33562">
    <property type="entry name" value="ATILLA, ISOFORM B-RELATED-RELATED"/>
    <property type="match status" value="1"/>
</dbReference>
<dbReference type="Proteomes" id="UP000694941">
    <property type="component" value="Unplaced"/>
</dbReference>
<protein>
    <submittedName>
        <fullName evidence="5">Uncharacterized protein LOC106478667</fullName>
    </submittedName>
</protein>
<evidence type="ECO:0000256" key="1">
    <source>
        <dbReference type="ARBA" id="ARBA00022729"/>
    </source>
</evidence>
<keyword evidence="3" id="KW-0812">Transmembrane</keyword>
<dbReference type="GeneID" id="106478667"/>
<evidence type="ECO:0000256" key="2">
    <source>
        <dbReference type="ARBA" id="ARBA00023180"/>
    </source>
</evidence>
<proteinExistence type="predicted"/>
<reference evidence="5" key="1">
    <citation type="submission" date="2025-08" db="UniProtKB">
        <authorList>
            <consortium name="RefSeq"/>
        </authorList>
    </citation>
    <scope>IDENTIFICATION</scope>
    <source>
        <tissue evidence="5">Muscle</tissue>
    </source>
</reference>
<dbReference type="Pfam" id="PF17064">
    <property type="entry name" value="QVR"/>
    <property type="match status" value="1"/>
</dbReference>
<evidence type="ECO:0000256" key="3">
    <source>
        <dbReference type="SAM" id="Phobius"/>
    </source>
</evidence>
<keyword evidence="4" id="KW-1185">Reference proteome</keyword>
<organism evidence="4 5">
    <name type="scientific">Limulus polyphemus</name>
    <name type="common">Atlantic horseshoe crab</name>
    <dbReference type="NCBI Taxonomy" id="6850"/>
    <lineage>
        <taxon>Eukaryota</taxon>
        <taxon>Metazoa</taxon>
        <taxon>Ecdysozoa</taxon>
        <taxon>Arthropoda</taxon>
        <taxon>Chelicerata</taxon>
        <taxon>Merostomata</taxon>
        <taxon>Xiphosura</taxon>
        <taxon>Limulidae</taxon>
        <taxon>Limulus</taxon>
    </lineage>
</organism>
<dbReference type="InterPro" id="IPR031424">
    <property type="entry name" value="QVR-like"/>
</dbReference>
<keyword evidence="1" id="KW-0732">Signal</keyword>
<name>A0ABM1C5P3_LIMPO</name>
<sequence length="240" mass="27151">MLSSSESSFAFSDECACHISDIVPVQFAVVLAYILTSRKGNVWFEKVTNKSTYNWNCILKIKANGTLLWFEHLYYHSCKQKITTSAMPTSGAWVLFRVFGVAVVFAMVFQGGGAIKCWECNSLYDPNCADPFDNYTVAPTDCDQRFLPHFPNISATLCRKIVQKVNNDYRYIRSCGWIQAEKRHESSCYKKAGTFQVMINYCNCETDRCNSAICTTFSWIPPGVLFVVAFALQFTGLLTI</sequence>
<feature type="transmembrane region" description="Helical" evidence="3">
    <location>
        <begin position="219"/>
        <end position="238"/>
    </location>
</feature>